<keyword evidence="3" id="KW-1133">Transmembrane helix</keyword>
<dbReference type="PANTHER" id="PTHR13817">
    <property type="entry name" value="TITIN"/>
    <property type="match status" value="1"/>
</dbReference>
<name>A0A132AET0_SARSC</name>
<evidence type="ECO:0000256" key="1">
    <source>
        <dbReference type="ARBA" id="ARBA00022737"/>
    </source>
</evidence>
<organism evidence="4 5">
    <name type="scientific">Sarcoptes scabiei</name>
    <name type="common">Itch mite</name>
    <name type="synonym">Acarus scabiei</name>
    <dbReference type="NCBI Taxonomy" id="52283"/>
    <lineage>
        <taxon>Eukaryota</taxon>
        <taxon>Metazoa</taxon>
        <taxon>Ecdysozoa</taxon>
        <taxon>Arthropoda</taxon>
        <taxon>Chelicerata</taxon>
        <taxon>Arachnida</taxon>
        <taxon>Acari</taxon>
        <taxon>Acariformes</taxon>
        <taxon>Sarcoptiformes</taxon>
        <taxon>Astigmata</taxon>
        <taxon>Psoroptidia</taxon>
        <taxon>Sarcoptoidea</taxon>
        <taxon>Sarcoptidae</taxon>
        <taxon>Sarcoptinae</taxon>
        <taxon>Sarcoptes</taxon>
    </lineage>
</organism>
<feature type="region of interest" description="Disordered" evidence="2">
    <location>
        <begin position="1364"/>
        <end position="1414"/>
    </location>
</feature>
<reference evidence="4 5" key="1">
    <citation type="journal article" date="2015" name="Parasit. Vectors">
        <title>Draft genome of the scabies mite.</title>
        <authorList>
            <person name="Rider S.D.Jr."/>
            <person name="Morgan M.S."/>
            <person name="Arlian L.G."/>
        </authorList>
    </citation>
    <scope>NUCLEOTIDE SEQUENCE [LARGE SCALE GENOMIC DNA]</scope>
    <source>
        <strain evidence="4">Arlian Lab</strain>
    </source>
</reference>
<dbReference type="VEuPathDB" id="VectorBase:SSCA003439"/>
<dbReference type="Pfam" id="PF00041">
    <property type="entry name" value="fn3"/>
    <property type="match status" value="4"/>
</dbReference>
<evidence type="ECO:0000313" key="4">
    <source>
        <dbReference type="EMBL" id="KPM09492.1"/>
    </source>
</evidence>
<dbReference type="Proteomes" id="UP000616769">
    <property type="component" value="Unassembled WGS sequence"/>
</dbReference>
<dbReference type="InterPro" id="IPR036116">
    <property type="entry name" value="FN3_sf"/>
</dbReference>
<evidence type="ECO:0000313" key="5">
    <source>
        <dbReference type="Proteomes" id="UP000616769"/>
    </source>
</evidence>
<dbReference type="GO" id="GO:0009653">
    <property type="term" value="P:anatomical structure morphogenesis"/>
    <property type="evidence" value="ECO:0007669"/>
    <property type="project" value="UniProtKB-ARBA"/>
</dbReference>
<dbReference type="OrthoDB" id="5843172at2759"/>
<dbReference type="InterPro" id="IPR013098">
    <property type="entry name" value="Ig_I-set"/>
</dbReference>
<comment type="caution">
    <text evidence="4">The sequence shown here is derived from an EMBL/GenBank/DDBJ whole genome shotgun (WGS) entry which is preliminary data.</text>
</comment>
<sequence length="1453" mass="165349">MINVSRLFMIQVTQERWVLRIHFARVQDTGIYKCEVNSIPKVYETRMVMVMIKKSYTETIEMLHRNDSNFNRGSYVPDEHTTSTSASTSFSPNTMNSGNTSFVDRSFYECCQTEGVPILCRPLCSLNAMISDQTKPYMFTLCYNYMAHIFRCISDGRNHLPCCQKQQVPKLCQPSCSGRYSLEKALDHAICHEHSKTILFCISDGLQVLPEQPQDLQAEAINSTFIKVKWVNRENTMAQQYKILYKALHSFDEKWRIDNKTEANHRNHFRDILTTDDDDDDGDNIRGGNNRKNSKNDGKFESILMVPVNYGNEVLLGPLKKSTMYEIKMIALNKFGESLPTNDLRVVTHSIETQDSSTSTDKEQVMNNNNNGNDFKSDEEEIKNSTIEAPNLRRCCSSKGVKSDTCLKQLCEPFIIEPVDVEESIMCMKYMNTSYRCIEEIRDNHDYEQCCEEEGVSGFCKHFCSGHTSLMYDFQSQFQCLPYMSSLISCVLERKGFVTTEPISVSVSSVHIDWALVQWSPPLKRSQSILKYQVHYREISEDADDFYFVETTNRSPFLIDKLRPSTRYEVFVTAVNKHGVSRGSTRILFNTTSSEPDPIFDQIDPNELTNSYNETLCCEKAGVQNTCLPLCNYHLKMKDLFKLSLFCAEPKTARSILRCLAGGRDHRPCCERRGIDPECFDLCNGMITFTSRDVAAKCSKYDGKIFQCMAEGADTLPGMPTSLHATNLTSNSISVAWNKSSDDTVRNNIVEQINYQILYSPLESNQTIPPHPFDDKYSTKLNVTNNRFTLNNLKPNTTYSIYVVSSNQYGNSAPSQVLIVKTENENQTAVNTNVTMATIGPPHGLELIRKSITALVFRWSEPHYSAPDVTYSYDIFFQKVKNLNSGNHTWILLQSNTNIIVIQNLTRNTQYAISVRARSSNGLVSPLSETLLAWTDPSLPLEISQPFVHPFPIIEGSMVTIRCESIGFPIPNMTIYINGQMIKTETTRIINHSIDYVERNLSAIACQAVNEESRHPVQSFREVNVHFAPAITNYKETKTVQKFSMAILECEFSGYPKPKIRFLKDNILVSRFNNSRIFPHLKKSKTWVATLVLSNVDKDTIGNYDCIARNDYGEEKKTLRLILDDVEHVPRNQTDGSDHRRCCMFREVATECLHWCAGYKIQKMDFCLVSSARDIMSCFREGNRFLPSPPVNVHVHAIYSNNHVLIQWNDSEKNRDSTHWYWVYWKKVGTNEMDRDRVESNYYELSSLEPDSTYEFVIKTNNYHGTSIPSEPLVINLNHLHAEYLASDSQLLTNIFLAILLFLLVFTAVALVYYGSNKNRFLSKFRSSNHFRRNNSLGDNSVGVSFENHAYNLEDTIQMQESLGKISTSPPTSSISKINNSNSNNNNNNSANNNNNNNKNHHHHHSYGNNNGFSSNGTDAIINTTASTTLSSTLATPSSTMIAANGNSNIIQQ</sequence>
<dbReference type="Pfam" id="PF07679">
    <property type="entry name" value="I-set"/>
    <property type="match status" value="1"/>
</dbReference>
<feature type="compositionally biased region" description="Low complexity" evidence="2">
    <location>
        <begin position="1373"/>
        <end position="1398"/>
    </location>
</feature>
<dbReference type="InterPro" id="IPR003598">
    <property type="entry name" value="Ig_sub2"/>
</dbReference>
<dbReference type="InterPro" id="IPR050964">
    <property type="entry name" value="Striated_Muscle_Regulatory"/>
</dbReference>
<dbReference type="PANTHER" id="PTHR13817:SF155">
    <property type="entry name" value="IG-LIKE AND FIBRONECTIN TYPE-III DOMAIN-CONTAINING PROTEIN C25G4.10"/>
    <property type="match status" value="1"/>
</dbReference>
<dbReference type="SUPFAM" id="SSF49265">
    <property type="entry name" value="Fibronectin type III"/>
    <property type="match status" value="3"/>
</dbReference>
<dbReference type="SUPFAM" id="SSF48726">
    <property type="entry name" value="Immunoglobulin"/>
    <property type="match status" value="2"/>
</dbReference>
<dbReference type="GO" id="GO:0030154">
    <property type="term" value="P:cell differentiation"/>
    <property type="evidence" value="ECO:0007669"/>
    <property type="project" value="UniProtKB-ARBA"/>
</dbReference>
<dbReference type="CDD" id="cd00063">
    <property type="entry name" value="FN3"/>
    <property type="match status" value="4"/>
</dbReference>
<evidence type="ECO:0000256" key="3">
    <source>
        <dbReference type="SAM" id="Phobius"/>
    </source>
</evidence>
<dbReference type="EMBL" id="JXLN01013626">
    <property type="protein sequence ID" value="KPM09492.1"/>
    <property type="molecule type" value="Genomic_DNA"/>
</dbReference>
<dbReference type="PROSITE" id="PS50835">
    <property type="entry name" value="IG_LIKE"/>
    <property type="match status" value="1"/>
</dbReference>
<evidence type="ECO:0000256" key="2">
    <source>
        <dbReference type="SAM" id="MobiDB-lite"/>
    </source>
</evidence>
<dbReference type="SMART" id="SM00408">
    <property type="entry name" value="IGc2"/>
    <property type="match status" value="1"/>
</dbReference>
<dbReference type="InterPro" id="IPR002602">
    <property type="entry name" value="DB"/>
</dbReference>
<dbReference type="Pfam" id="PF01682">
    <property type="entry name" value="DB"/>
    <property type="match status" value="3"/>
</dbReference>
<dbReference type="Gene3D" id="2.60.40.10">
    <property type="entry name" value="Immunoglobulins"/>
    <property type="match status" value="6"/>
</dbReference>
<dbReference type="InterPro" id="IPR013783">
    <property type="entry name" value="Ig-like_fold"/>
</dbReference>
<dbReference type="SMART" id="SM00060">
    <property type="entry name" value="FN3"/>
    <property type="match status" value="5"/>
</dbReference>
<keyword evidence="3" id="KW-0812">Transmembrane</keyword>
<feature type="transmembrane region" description="Helical" evidence="3">
    <location>
        <begin position="1295"/>
        <end position="1316"/>
    </location>
</feature>
<proteinExistence type="predicted"/>
<feature type="region of interest" description="Disordered" evidence="2">
    <location>
        <begin position="274"/>
        <end position="297"/>
    </location>
</feature>
<dbReference type="InterPro" id="IPR007110">
    <property type="entry name" value="Ig-like_dom"/>
</dbReference>
<keyword evidence="1" id="KW-0677">Repeat</keyword>
<protein>
    <submittedName>
        <fullName evidence="4">Ig-like and fibronectin type-III domain-containing protein</fullName>
    </submittedName>
</protein>
<gene>
    <name evidence="4" type="ORF">QR98_0080290</name>
</gene>
<keyword evidence="3" id="KW-0472">Membrane</keyword>
<dbReference type="InterPro" id="IPR036179">
    <property type="entry name" value="Ig-like_dom_sf"/>
</dbReference>
<accession>A0A132AET0</accession>
<dbReference type="InterPro" id="IPR003961">
    <property type="entry name" value="FN3_dom"/>
</dbReference>
<dbReference type="PROSITE" id="PS50853">
    <property type="entry name" value="FN3"/>
    <property type="match status" value="4"/>
</dbReference>